<sequence length="304" mass="32591">MSRIAYPYLRIPDEAIQFSGWFVGDPNAPLLPAPEVLADWDYARDLVVRGSVQIDWDSASKSLQFGEGDWLASAQLLIGTGQGQLPRQVQYAQALPLSKQNPSALLEVSVPGSTLSSQLVMRLTIALTAPSTEATPLSPVLKGSRLWESSCDVLIEDGGSSRFPVSAIGFGAAFAGKPHEHAPWYVEWRPEDLSGDFSSKVVLYVNSDEETFLEKFLLGDRATIQAVLGGVASHMCSTILLRNGKDLDLEGFEEGSVGAVMNHWLSQAFPNEGGLAGVVRLLESDPGAFNAALIASADVGEQTT</sequence>
<dbReference type="EMBL" id="CP067993">
    <property type="protein sequence ID" value="QQQ42833.1"/>
    <property type="molecule type" value="Genomic_DNA"/>
</dbReference>
<name>A0ABD7C5R8_STEMA</name>
<dbReference type="RefSeq" id="WP_187757531.1">
    <property type="nucleotide sequence ID" value="NZ_CP067993.1"/>
</dbReference>
<protein>
    <recommendedName>
        <fullName evidence="3">Urease accessory protein UreD</fullName>
    </recommendedName>
</protein>
<organism evidence="1 2">
    <name type="scientific">Stenotrophomonas maltophilia</name>
    <name type="common">Pseudomonas maltophilia</name>
    <name type="synonym">Xanthomonas maltophilia</name>
    <dbReference type="NCBI Taxonomy" id="40324"/>
    <lineage>
        <taxon>Bacteria</taxon>
        <taxon>Pseudomonadati</taxon>
        <taxon>Pseudomonadota</taxon>
        <taxon>Gammaproteobacteria</taxon>
        <taxon>Lysobacterales</taxon>
        <taxon>Lysobacteraceae</taxon>
        <taxon>Stenotrophomonas</taxon>
        <taxon>Stenotrophomonas maltophilia group</taxon>
    </lineage>
</organism>
<proteinExistence type="predicted"/>
<reference evidence="1 2" key="1">
    <citation type="submission" date="2021-01" db="EMBL/GenBank/DDBJ databases">
        <title>Genome Characterization of a novel Stenotrophomonas isolate with high keratinase activity.</title>
        <authorList>
            <person name="Cao Z.-J."/>
        </authorList>
    </citation>
    <scope>NUCLEOTIDE SEQUENCE [LARGE SCALE GENOMIC DNA]</scope>
    <source>
        <strain evidence="1 2">DHHJ</strain>
    </source>
</reference>
<evidence type="ECO:0000313" key="2">
    <source>
        <dbReference type="Proteomes" id="UP000596095"/>
    </source>
</evidence>
<accession>A0ABD7C5R8</accession>
<dbReference type="AlphaFoldDB" id="A0ABD7C5R8"/>
<gene>
    <name evidence="1" type="ORF">JJL50_01905</name>
</gene>
<dbReference type="Proteomes" id="UP000596095">
    <property type="component" value="Chromosome"/>
</dbReference>
<evidence type="ECO:0008006" key="3">
    <source>
        <dbReference type="Google" id="ProtNLM"/>
    </source>
</evidence>
<evidence type="ECO:0000313" key="1">
    <source>
        <dbReference type="EMBL" id="QQQ42833.1"/>
    </source>
</evidence>